<dbReference type="EMBL" id="KN847478">
    <property type="protein sequence ID" value="KIX05254.1"/>
    <property type="molecule type" value="Genomic_DNA"/>
</dbReference>
<dbReference type="AlphaFoldDB" id="A0A0D2IHI6"/>
<proteinExistence type="inferred from homology"/>
<protein>
    <submittedName>
        <fullName evidence="6">Rhinocladiella mackenziei CBS 650.93 unplaced genomic scaffold supercont1.4, whole genome shotgun sequence</fullName>
    </submittedName>
</protein>
<dbReference type="HOGENOM" id="CLU_038839_1_0_1"/>
<dbReference type="GO" id="GO:0016846">
    <property type="term" value="F:carbon-sulfur lyase activity"/>
    <property type="evidence" value="ECO:0007669"/>
    <property type="project" value="InterPro"/>
</dbReference>
<dbReference type="Proteomes" id="UP000053617">
    <property type="component" value="Unassembled WGS sequence"/>
</dbReference>
<dbReference type="PANTHER" id="PTHR33337:SF40">
    <property type="entry name" value="CENP-V_GFA DOMAIN-CONTAINING PROTEIN-RELATED"/>
    <property type="match status" value="1"/>
</dbReference>
<dbReference type="Gene3D" id="3.90.1590.10">
    <property type="entry name" value="glutathione-dependent formaldehyde- activating enzyme (gfa)"/>
    <property type="match status" value="2"/>
</dbReference>
<dbReference type="InterPro" id="IPR011057">
    <property type="entry name" value="Mss4-like_sf"/>
</dbReference>
<keyword evidence="7" id="KW-1185">Reference proteome</keyword>
<evidence type="ECO:0000313" key="6">
    <source>
        <dbReference type="EMBL" id="KIX05254.1"/>
    </source>
</evidence>
<keyword evidence="3" id="KW-0862">Zinc</keyword>
<evidence type="ECO:0000313" key="7">
    <source>
        <dbReference type="Proteomes" id="UP000053617"/>
    </source>
</evidence>
<dbReference type="Pfam" id="PF04828">
    <property type="entry name" value="GFA"/>
    <property type="match status" value="2"/>
</dbReference>
<dbReference type="PROSITE" id="PS51891">
    <property type="entry name" value="CENP_V_GFA"/>
    <property type="match status" value="2"/>
</dbReference>
<evidence type="ECO:0000256" key="4">
    <source>
        <dbReference type="ARBA" id="ARBA00023239"/>
    </source>
</evidence>
<dbReference type="VEuPathDB" id="FungiDB:Z518_06126"/>
<evidence type="ECO:0000256" key="2">
    <source>
        <dbReference type="ARBA" id="ARBA00022723"/>
    </source>
</evidence>
<sequence>MLVAAKVECHCRLTSFPLSIPSSSLPLKSAVCNCNSCRHATGQLFATFAVIPVPLPTDVLQSDGLVRYDSSSTCQRWFCKKCGASIINIDRGDGADEWEVATGVLHFQDEKGLEDQLNRVQLWVEDVKADGGATGWINQGKLAGMDRHWQGRKSGLVSDEIVAKVMGGDYDELQKRPSETQLDDMGLLQAHCHCRKVSISIARPERGFNEGTGKFGASLDACTSCRLVSGFEVTSWITIPRGLIHAGSQDLEYLLADRSRLGHYNTSSDVDRYFCVNCGATVFYYKDGLDTIDMGAGLLSPTTKERARVEDWLRWERYPKGVFCAEDAIDKGFVGNIMEGMRLVQERRE</sequence>
<dbReference type="GO" id="GO:0046872">
    <property type="term" value="F:metal ion binding"/>
    <property type="evidence" value="ECO:0007669"/>
    <property type="project" value="UniProtKB-KW"/>
</dbReference>
<feature type="domain" description="CENP-V/GFA" evidence="5">
    <location>
        <begin position="188"/>
        <end position="316"/>
    </location>
</feature>
<dbReference type="SUPFAM" id="SSF51316">
    <property type="entry name" value="Mss4-like"/>
    <property type="match status" value="2"/>
</dbReference>
<evidence type="ECO:0000256" key="1">
    <source>
        <dbReference type="ARBA" id="ARBA00005495"/>
    </source>
</evidence>
<keyword evidence="2" id="KW-0479">Metal-binding</keyword>
<gene>
    <name evidence="6" type="ORF">Z518_06126</name>
</gene>
<dbReference type="OrthoDB" id="5422068at2759"/>
<feature type="domain" description="CENP-V/GFA" evidence="5">
    <location>
        <begin position="3"/>
        <end position="126"/>
    </location>
</feature>
<reference evidence="6 7" key="1">
    <citation type="submission" date="2015-01" db="EMBL/GenBank/DDBJ databases">
        <title>The Genome Sequence of Rhinocladiella mackenzie CBS 650.93.</title>
        <authorList>
            <consortium name="The Broad Institute Genomics Platform"/>
            <person name="Cuomo C."/>
            <person name="de Hoog S."/>
            <person name="Gorbushina A."/>
            <person name="Stielow B."/>
            <person name="Teixiera M."/>
            <person name="Abouelleil A."/>
            <person name="Chapman S.B."/>
            <person name="Priest M."/>
            <person name="Young S.K."/>
            <person name="Wortman J."/>
            <person name="Nusbaum C."/>
            <person name="Birren B."/>
        </authorList>
    </citation>
    <scope>NUCLEOTIDE SEQUENCE [LARGE SCALE GENOMIC DNA]</scope>
    <source>
        <strain evidence="6 7">CBS 650.93</strain>
    </source>
</reference>
<dbReference type="GeneID" id="25294197"/>
<name>A0A0D2IHI6_9EURO</name>
<keyword evidence="4" id="KW-0456">Lyase</keyword>
<organism evidence="6 7">
    <name type="scientific">Rhinocladiella mackenziei CBS 650.93</name>
    <dbReference type="NCBI Taxonomy" id="1442369"/>
    <lineage>
        <taxon>Eukaryota</taxon>
        <taxon>Fungi</taxon>
        <taxon>Dikarya</taxon>
        <taxon>Ascomycota</taxon>
        <taxon>Pezizomycotina</taxon>
        <taxon>Eurotiomycetes</taxon>
        <taxon>Chaetothyriomycetidae</taxon>
        <taxon>Chaetothyriales</taxon>
        <taxon>Herpotrichiellaceae</taxon>
        <taxon>Rhinocladiella</taxon>
    </lineage>
</organism>
<dbReference type="InterPro" id="IPR006913">
    <property type="entry name" value="CENP-V/GFA"/>
</dbReference>
<comment type="similarity">
    <text evidence="1">Belongs to the Gfa family.</text>
</comment>
<evidence type="ECO:0000259" key="5">
    <source>
        <dbReference type="PROSITE" id="PS51891"/>
    </source>
</evidence>
<dbReference type="RefSeq" id="XP_013272390.1">
    <property type="nucleotide sequence ID" value="XM_013416936.1"/>
</dbReference>
<dbReference type="PANTHER" id="PTHR33337">
    <property type="entry name" value="GFA DOMAIN-CONTAINING PROTEIN"/>
    <property type="match status" value="1"/>
</dbReference>
<accession>A0A0D2IHI6</accession>
<evidence type="ECO:0000256" key="3">
    <source>
        <dbReference type="ARBA" id="ARBA00022833"/>
    </source>
</evidence>